<dbReference type="KEGG" id="adl:AURDEDRAFT_175684"/>
<name>J0CX39_AURST</name>
<dbReference type="AlphaFoldDB" id="J0CX39"/>
<keyword evidence="2" id="KW-1185">Reference proteome</keyword>
<gene>
    <name evidence="1" type="ORF">AURDEDRAFT_175684</name>
</gene>
<dbReference type="EMBL" id="JH687897">
    <property type="protein sequence ID" value="EJD35261.1"/>
    <property type="molecule type" value="Genomic_DNA"/>
</dbReference>
<evidence type="ECO:0000313" key="1">
    <source>
        <dbReference type="EMBL" id="EJD35261.1"/>
    </source>
</evidence>
<dbReference type="Proteomes" id="UP000006514">
    <property type="component" value="Unassembled WGS sequence"/>
</dbReference>
<dbReference type="InParanoid" id="J0CX39"/>
<evidence type="ECO:0000313" key="2">
    <source>
        <dbReference type="Proteomes" id="UP000006514"/>
    </source>
</evidence>
<protein>
    <submittedName>
        <fullName evidence="1">Uncharacterized protein</fullName>
    </submittedName>
</protein>
<reference evidence="2" key="1">
    <citation type="journal article" date="2012" name="Science">
        <title>The Paleozoic origin of enzymatic lignin decomposition reconstructed from 31 fungal genomes.</title>
        <authorList>
            <person name="Floudas D."/>
            <person name="Binder M."/>
            <person name="Riley R."/>
            <person name="Barry K."/>
            <person name="Blanchette R.A."/>
            <person name="Henrissat B."/>
            <person name="Martinez A.T."/>
            <person name="Otillar R."/>
            <person name="Spatafora J.W."/>
            <person name="Yadav J.S."/>
            <person name="Aerts A."/>
            <person name="Benoit I."/>
            <person name="Boyd A."/>
            <person name="Carlson A."/>
            <person name="Copeland A."/>
            <person name="Coutinho P.M."/>
            <person name="de Vries R.P."/>
            <person name="Ferreira P."/>
            <person name="Findley K."/>
            <person name="Foster B."/>
            <person name="Gaskell J."/>
            <person name="Glotzer D."/>
            <person name="Gorecki P."/>
            <person name="Heitman J."/>
            <person name="Hesse C."/>
            <person name="Hori C."/>
            <person name="Igarashi K."/>
            <person name="Jurgens J.A."/>
            <person name="Kallen N."/>
            <person name="Kersten P."/>
            <person name="Kohler A."/>
            <person name="Kuees U."/>
            <person name="Kumar T.K.A."/>
            <person name="Kuo A."/>
            <person name="LaButti K."/>
            <person name="Larrondo L.F."/>
            <person name="Lindquist E."/>
            <person name="Ling A."/>
            <person name="Lombard V."/>
            <person name="Lucas S."/>
            <person name="Lundell T."/>
            <person name="Martin R."/>
            <person name="McLaughlin D.J."/>
            <person name="Morgenstern I."/>
            <person name="Morin E."/>
            <person name="Murat C."/>
            <person name="Nagy L.G."/>
            <person name="Nolan M."/>
            <person name="Ohm R.A."/>
            <person name="Patyshakuliyeva A."/>
            <person name="Rokas A."/>
            <person name="Ruiz-Duenas F.J."/>
            <person name="Sabat G."/>
            <person name="Salamov A."/>
            <person name="Samejima M."/>
            <person name="Schmutz J."/>
            <person name="Slot J.C."/>
            <person name="St John F."/>
            <person name="Stenlid J."/>
            <person name="Sun H."/>
            <person name="Sun S."/>
            <person name="Syed K."/>
            <person name="Tsang A."/>
            <person name="Wiebenga A."/>
            <person name="Young D."/>
            <person name="Pisabarro A."/>
            <person name="Eastwood D.C."/>
            <person name="Martin F."/>
            <person name="Cullen D."/>
            <person name="Grigoriev I.V."/>
            <person name="Hibbett D.S."/>
        </authorList>
    </citation>
    <scope>NUCLEOTIDE SEQUENCE [LARGE SCALE GENOMIC DNA]</scope>
    <source>
        <strain evidence="2">TFB10046</strain>
    </source>
</reference>
<proteinExistence type="predicted"/>
<accession>J0CX39</accession>
<organism evidence="1 2">
    <name type="scientific">Auricularia subglabra (strain TFB-10046 / SS5)</name>
    <name type="common">White-rot fungus</name>
    <name type="synonym">Auricularia delicata (strain TFB10046)</name>
    <dbReference type="NCBI Taxonomy" id="717982"/>
    <lineage>
        <taxon>Eukaryota</taxon>
        <taxon>Fungi</taxon>
        <taxon>Dikarya</taxon>
        <taxon>Basidiomycota</taxon>
        <taxon>Agaricomycotina</taxon>
        <taxon>Agaricomycetes</taxon>
        <taxon>Auriculariales</taxon>
        <taxon>Auriculariaceae</taxon>
        <taxon>Auricularia</taxon>
    </lineage>
</organism>
<dbReference type="OrthoDB" id="10662610at2759"/>
<sequence>MSSTAQSVKPIMDRHAAKNRFKRALAYAFTLAPQIERLSSELLSAVRLLNLMVSLDTNARVHAGNGIAMENAQYDGDFRLLRHCDVTTKELILEHVFWNGTVIVRYHRADVDGRVFVVRRIEGTQTYRQAMTHDFLLKKVS</sequence>